<feature type="region of interest" description="Disordered" evidence="4">
    <location>
        <begin position="368"/>
        <end position="412"/>
    </location>
</feature>
<reference evidence="8" key="2">
    <citation type="journal article" date="2023" name="BMC Genomics">
        <title>Pest status, molecular evolution, and epigenetic factors derived from the genome assembly of Frankliniella fusca, a thysanopteran phytovirus vector.</title>
        <authorList>
            <person name="Catto M.A."/>
            <person name="Labadie P.E."/>
            <person name="Jacobson A.L."/>
            <person name="Kennedy G.G."/>
            <person name="Srinivasan R."/>
            <person name="Hunt B.G."/>
        </authorList>
    </citation>
    <scope>NUCLEOTIDE SEQUENCE</scope>
    <source>
        <strain evidence="8">PL_HMW_Pooled</strain>
    </source>
</reference>
<evidence type="ECO:0000259" key="7">
    <source>
        <dbReference type="Pfam" id="PF24103"/>
    </source>
</evidence>
<feature type="compositionally biased region" description="Low complexity" evidence="4">
    <location>
        <begin position="181"/>
        <end position="192"/>
    </location>
</feature>
<dbReference type="InterPro" id="IPR032104">
    <property type="entry name" value="Spaetzle"/>
</dbReference>
<feature type="compositionally biased region" description="Acidic residues" evidence="4">
    <location>
        <begin position="32"/>
        <end position="44"/>
    </location>
</feature>
<feature type="compositionally biased region" description="Low complexity" evidence="4">
    <location>
        <begin position="671"/>
        <end position="695"/>
    </location>
</feature>
<evidence type="ECO:0000256" key="5">
    <source>
        <dbReference type="SAM" id="SignalP"/>
    </source>
</evidence>
<name>A0AAE1LQ31_9NEOP</name>
<comment type="caution">
    <text evidence="8">The sequence shown here is derived from an EMBL/GenBank/DDBJ whole genome shotgun (WGS) entry which is preliminary data.</text>
</comment>
<evidence type="ECO:0000313" key="9">
    <source>
        <dbReference type="Proteomes" id="UP001219518"/>
    </source>
</evidence>
<dbReference type="PANTHER" id="PTHR23199">
    <property type="entry name" value="NEUROTROPHIN 1-RELATED"/>
    <property type="match status" value="1"/>
</dbReference>
<evidence type="ECO:0000259" key="6">
    <source>
        <dbReference type="Pfam" id="PF16077"/>
    </source>
</evidence>
<sequence length="789" mass="84203">MRTSVLLVVTLSLLATSVLADEEESSDRLDDFSDISMDDNESESAADLSHLSDDEFLAGDGDAGGGHRLGEQPASKAAADKSALMLRVMREALKRPGMTQRFGQILPILRVMSPPQRLALVSLVMQQAMVPVDVQDPPLEMAMRLGATPDGSSNLTSQLLLPLSADIAHIFRGAGLQAGLQAGQEGAAPPQGRSAGGHPYRPPQVQQAPQGPQMPLWRGPGPHAPAAMPPPLLGPRPPPLSGAAPAPEGSQTQRPQRRTPPQAQGHGGPAGPAGPAGTPAANRRNAHVPPSTDMMPPPAPGRHAPTTLRPFGPPAAPTTAVGLLADHHGCSLFSDTVCASVDHYPEDAILASIQADKHTVDALLADKTPTSFTPAQGRSVPVEAQRRQDDDYSSDSPQSLDGHDGPEDPQLCPSVIKYARPQRARATSGQWKYIVNTAEHTQTLRLEKCSRLEEPCQYMSDKVRSHCTQVYNYHRLLTWDKELGLHMDIFKAEESRPVRDSGRDTLSPSRAPSASRPTWPFRRAATRRPPVQQAQQGGQGGQGHGPQYGLQTLEESPAPGDHLPAYPPLHHEYDYPPQAGRRTGSVRNRTRGAAPRPQHDDVLDDLTAEGTQRRPVPVILSPEGNAVRVPAPAPGPGPTPAATSKRPPPPVLPPRLETYRPRPTTSPPRPTTTTTTTPAPIIVPSSTAATATASAPTKRVNYSYHPIIDFFRPLEKQMSAQEPRHGHARPAAAAALTAPAPSPSPSGPQRKDVAEQRTAPDDTPLPAPGWSAQAQQGDWNPITRTPESS</sequence>
<dbReference type="InterPro" id="IPR052444">
    <property type="entry name" value="Spz/Toll_ligand-like"/>
</dbReference>
<feature type="domain" description="Spaetzle" evidence="6">
    <location>
        <begin position="410"/>
        <end position="492"/>
    </location>
</feature>
<feature type="compositionally biased region" description="Pro residues" evidence="4">
    <location>
        <begin position="227"/>
        <end position="240"/>
    </location>
</feature>
<evidence type="ECO:0000256" key="4">
    <source>
        <dbReference type="SAM" id="MobiDB-lite"/>
    </source>
</evidence>
<dbReference type="GO" id="GO:0045087">
    <property type="term" value="P:innate immune response"/>
    <property type="evidence" value="ECO:0007669"/>
    <property type="project" value="TreeGrafter"/>
</dbReference>
<keyword evidence="3" id="KW-0325">Glycoprotein</keyword>
<evidence type="ECO:0000256" key="1">
    <source>
        <dbReference type="ARBA" id="ARBA00022729"/>
    </source>
</evidence>
<reference evidence="8" key="1">
    <citation type="submission" date="2021-07" db="EMBL/GenBank/DDBJ databases">
        <authorList>
            <person name="Catto M.A."/>
            <person name="Jacobson A."/>
            <person name="Kennedy G."/>
            <person name="Labadie P."/>
            <person name="Hunt B.G."/>
            <person name="Srinivasan R."/>
        </authorList>
    </citation>
    <scope>NUCLEOTIDE SEQUENCE</scope>
    <source>
        <strain evidence="8">PL_HMW_Pooled</strain>
        <tissue evidence="8">Head</tissue>
    </source>
</reference>
<feature type="compositionally biased region" description="Low complexity" evidence="4">
    <location>
        <begin position="203"/>
        <end position="226"/>
    </location>
</feature>
<dbReference type="Pfam" id="PF16077">
    <property type="entry name" value="Spaetzle"/>
    <property type="match status" value="1"/>
</dbReference>
<dbReference type="GO" id="GO:0005615">
    <property type="term" value="C:extracellular space"/>
    <property type="evidence" value="ECO:0007669"/>
    <property type="project" value="UniProtKB-ARBA"/>
</dbReference>
<feature type="compositionally biased region" description="Low complexity" evidence="4">
    <location>
        <begin position="729"/>
        <end position="739"/>
    </location>
</feature>
<dbReference type="PANTHER" id="PTHR23199:SF12">
    <property type="entry name" value="NEUROTROPHIN 1-RELATED"/>
    <property type="match status" value="1"/>
</dbReference>
<keyword evidence="2" id="KW-1015">Disulfide bond</keyword>
<protein>
    <submittedName>
        <fullName evidence="8">Neurotrophin 1</fullName>
    </submittedName>
</protein>
<dbReference type="Pfam" id="PF24103">
    <property type="entry name" value="NT_N"/>
    <property type="match status" value="1"/>
</dbReference>
<feature type="compositionally biased region" description="Low complexity" evidence="4">
    <location>
        <begin position="241"/>
        <end position="264"/>
    </location>
</feature>
<dbReference type="GO" id="GO:0008083">
    <property type="term" value="F:growth factor activity"/>
    <property type="evidence" value="ECO:0007669"/>
    <property type="project" value="TreeGrafter"/>
</dbReference>
<dbReference type="SUPFAM" id="SSF57501">
    <property type="entry name" value="Cystine-knot cytokines"/>
    <property type="match status" value="1"/>
</dbReference>
<feature type="domain" description="Neurotrophin 1 N-terminal" evidence="7">
    <location>
        <begin position="81"/>
        <end position="176"/>
    </location>
</feature>
<dbReference type="Proteomes" id="UP001219518">
    <property type="component" value="Unassembled WGS sequence"/>
</dbReference>
<accession>A0AAE1LQ31</accession>
<feature type="region of interest" description="Disordered" evidence="4">
    <location>
        <begin position="28"/>
        <end position="76"/>
    </location>
</feature>
<feature type="signal peptide" evidence="5">
    <location>
        <begin position="1"/>
        <end position="20"/>
    </location>
</feature>
<feature type="compositionally biased region" description="Gly residues" evidence="4">
    <location>
        <begin position="537"/>
        <end position="546"/>
    </location>
</feature>
<dbReference type="EMBL" id="JAHWGI010001270">
    <property type="protein sequence ID" value="KAK3926749.1"/>
    <property type="molecule type" value="Genomic_DNA"/>
</dbReference>
<proteinExistence type="predicted"/>
<feature type="compositionally biased region" description="Low complexity" evidence="4">
    <location>
        <begin position="507"/>
        <end position="517"/>
    </location>
</feature>
<feature type="compositionally biased region" description="Polar residues" evidence="4">
    <location>
        <begin position="772"/>
        <end position="789"/>
    </location>
</feature>
<feature type="compositionally biased region" description="Basic and acidic residues" evidence="4">
    <location>
        <begin position="749"/>
        <end position="760"/>
    </location>
</feature>
<dbReference type="Gene3D" id="2.10.90.10">
    <property type="entry name" value="Cystine-knot cytokines"/>
    <property type="match status" value="1"/>
</dbReference>
<feature type="region of interest" description="Disordered" evidence="4">
    <location>
        <begin position="719"/>
        <end position="789"/>
    </location>
</feature>
<evidence type="ECO:0000256" key="2">
    <source>
        <dbReference type="ARBA" id="ARBA00023157"/>
    </source>
</evidence>
<gene>
    <name evidence="8" type="ORF">KUF71_015085</name>
</gene>
<evidence type="ECO:0000313" key="8">
    <source>
        <dbReference type="EMBL" id="KAK3926749.1"/>
    </source>
</evidence>
<feature type="chain" id="PRO_5042144941" evidence="5">
    <location>
        <begin position="21"/>
        <end position="789"/>
    </location>
</feature>
<keyword evidence="1 5" id="KW-0732">Signal</keyword>
<feature type="region of interest" description="Disordered" evidence="4">
    <location>
        <begin position="181"/>
        <end position="314"/>
    </location>
</feature>
<dbReference type="GO" id="GO:0005121">
    <property type="term" value="F:Toll binding"/>
    <property type="evidence" value="ECO:0007669"/>
    <property type="project" value="TreeGrafter"/>
</dbReference>
<dbReference type="InterPro" id="IPR056200">
    <property type="entry name" value="NT_N"/>
</dbReference>
<organism evidence="8 9">
    <name type="scientific">Frankliniella fusca</name>
    <dbReference type="NCBI Taxonomy" id="407009"/>
    <lineage>
        <taxon>Eukaryota</taxon>
        <taxon>Metazoa</taxon>
        <taxon>Ecdysozoa</taxon>
        <taxon>Arthropoda</taxon>
        <taxon>Hexapoda</taxon>
        <taxon>Insecta</taxon>
        <taxon>Pterygota</taxon>
        <taxon>Neoptera</taxon>
        <taxon>Paraneoptera</taxon>
        <taxon>Thysanoptera</taxon>
        <taxon>Terebrantia</taxon>
        <taxon>Thripoidea</taxon>
        <taxon>Thripidae</taxon>
        <taxon>Frankliniella</taxon>
    </lineage>
</organism>
<dbReference type="GO" id="GO:0021556">
    <property type="term" value="P:central nervous system formation"/>
    <property type="evidence" value="ECO:0007669"/>
    <property type="project" value="TreeGrafter"/>
</dbReference>
<dbReference type="InterPro" id="IPR029034">
    <property type="entry name" value="Cystine-knot_cytokine"/>
</dbReference>
<keyword evidence="9" id="KW-1185">Reference proteome</keyword>
<feature type="region of interest" description="Disordered" evidence="4">
    <location>
        <begin position="495"/>
        <end position="695"/>
    </location>
</feature>
<dbReference type="AlphaFoldDB" id="A0AAE1LQ31"/>
<evidence type="ECO:0000256" key="3">
    <source>
        <dbReference type="ARBA" id="ARBA00023180"/>
    </source>
</evidence>